<reference evidence="2 3" key="1">
    <citation type="submission" date="2018-11" db="EMBL/GenBank/DDBJ databases">
        <title>Genomic Encyclopedia of Type Strains, Phase IV (KMG-IV): sequencing the most valuable type-strain genomes for metagenomic binning, comparative biology and taxonomic classification.</title>
        <authorList>
            <person name="Goeker M."/>
        </authorList>
    </citation>
    <scope>NUCLEOTIDE SEQUENCE [LARGE SCALE GENOMIC DNA]</scope>
    <source>
        <strain evidence="2 3">DSM 22027</strain>
    </source>
</reference>
<keyword evidence="1" id="KW-0175">Coiled coil</keyword>
<dbReference type="AlphaFoldDB" id="A0A3N1VNU9"/>
<keyword evidence="3" id="KW-1185">Reference proteome</keyword>
<evidence type="ECO:0000313" key="2">
    <source>
        <dbReference type="EMBL" id="ROR01587.1"/>
    </source>
</evidence>
<dbReference type="OrthoDB" id="5525508at2"/>
<evidence type="ECO:0000256" key="1">
    <source>
        <dbReference type="SAM" id="Coils"/>
    </source>
</evidence>
<accession>A0A3N1VNU9</accession>
<dbReference type="Proteomes" id="UP000276223">
    <property type="component" value="Unassembled WGS sequence"/>
</dbReference>
<gene>
    <name evidence="2" type="ORF">EDC27_0766</name>
</gene>
<dbReference type="EMBL" id="RJVA01000010">
    <property type="protein sequence ID" value="ROR01587.1"/>
    <property type="molecule type" value="Genomic_DNA"/>
</dbReference>
<proteinExistence type="predicted"/>
<name>A0A3N1VNU9_9BACT</name>
<protein>
    <submittedName>
        <fullName evidence="2">Uncharacterized protein</fullName>
    </submittedName>
</protein>
<evidence type="ECO:0000313" key="3">
    <source>
        <dbReference type="Proteomes" id="UP000276223"/>
    </source>
</evidence>
<organism evidence="2 3">
    <name type="scientific">Desulfosoma caldarium</name>
    <dbReference type="NCBI Taxonomy" id="610254"/>
    <lineage>
        <taxon>Bacteria</taxon>
        <taxon>Pseudomonadati</taxon>
        <taxon>Thermodesulfobacteriota</taxon>
        <taxon>Syntrophobacteria</taxon>
        <taxon>Syntrophobacterales</taxon>
        <taxon>Syntrophobacteraceae</taxon>
        <taxon>Desulfosoma</taxon>
    </lineage>
</organism>
<dbReference type="RefSeq" id="WP_148045676.1">
    <property type="nucleotide sequence ID" value="NZ_RJVA01000010.1"/>
</dbReference>
<feature type="coiled-coil region" evidence="1">
    <location>
        <begin position="75"/>
        <end position="120"/>
    </location>
</feature>
<comment type="caution">
    <text evidence="2">The sequence shown here is derived from an EMBL/GenBank/DDBJ whole genome shotgun (WGS) entry which is preliminary data.</text>
</comment>
<sequence>MAPRHSSNVDLFKALQEEVAAWEASPYYLAEDELFDLERFLKDRGADDLCLQLEQVYGRPLNISFWKTLLPYHKLRRLRLKIRQDEAEHDRKRALYLESVNEARRTLRELLEMLAEEEKKPRLHLVRPPDSSDAP</sequence>